<dbReference type="SMART" id="SM00717">
    <property type="entry name" value="SANT"/>
    <property type="match status" value="2"/>
</dbReference>
<dbReference type="PROSITE" id="PS50090">
    <property type="entry name" value="MYB_LIKE"/>
    <property type="match status" value="2"/>
</dbReference>
<dbReference type="GO" id="GO:0005634">
    <property type="term" value="C:nucleus"/>
    <property type="evidence" value="ECO:0007669"/>
    <property type="project" value="UniProtKB-SubCell"/>
</dbReference>
<sequence>MAFQMKSSGPSKNAPYRPVITRDTAIDTPSRPRRKRGRPEFELELAVNGVEEEHVEIPETLVKTSKRTKRRKTGTDEEEAISRTAEVAQGIAQRVTKGSGKKSNNVSRHAKHGHNDHSHVVSSKAATKGAISRMRSPPSDDDYTGKRPSRRPRAPLEAAVSAANQLNAALALNAIMQSSPSPSLPSSPPEAEVIDEHSLHPSGLQSDEREVIPQSSLEEQSRPMSQEIRRSSLASVKVGTQASSRKPRIALEPSAKNSAVMGKASRSPKAVKPMVDKPVRSSRARAALSSLSRSVLATQSVPMKTVRLATTEPGSAGEDSTSGASRSAALPISSAVKARQGHIASASKTQAVGGGASSVPGSTSARRDHASGSFSIEEKRIIDNVFQQVLSKHNISEEELKREIASWRSALSRELRDLIVEQIPRRSFPSIRRYCQRHFHTAQRGPWTEAEDSTLRRAYSVSPDKWAIISVSVGRRAEDCRDRWRDFVSRQHAVLGPWSIEEENKLYGIVQELLLVAKDDAATNVDAELTVGWSVVSTKMGSTRSAKQCRERYQSMLKRTPGTVTSTKRRRSLPRTIKQSSLEQRAEEKRKTAFGQGDAYDALLELATCIPDRRAIYADPMTFWSICAEKNKSSRFTTRLRRRVFEAFSSECPQFNDLPPAEAAYQLCTVIKERSGGAELERKYAPTVRPRKTKALLSASHTADETIVAARPNGGPESNTLQHRAVVSPDRADEDSADARGRASGNHDTSDAEATDSDEESSTDGTSDVDGANAQLDQEFAASQKATAPP</sequence>
<reference evidence="7 8" key="1">
    <citation type="journal article" date="2016" name="Sci. Rep.">
        <title>Peltaster fructicola genome reveals evolution from an invasive phytopathogen to an ectophytic parasite.</title>
        <authorList>
            <person name="Xu C."/>
            <person name="Chen H."/>
            <person name="Gleason M.L."/>
            <person name="Xu J.R."/>
            <person name="Liu H."/>
            <person name="Zhang R."/>
            <person name="Sun G."/>
        </authorList>
    </citation>
    <scope>NUCLEOTIDE SEQUENCE [LARGE SCALE GENOMIC DNA]</scope>
    <source>
        <strain evidence="7 8">LNHT1506</strain>
    </source>
</reference>
<dbReference type="PROSITE" id="PS51294">
    <property type="entry name" value="HTH_MYB"/>
    <property type="match status" value="2"/>
</dbReference>
<name>A0A6H0XWV9_9PEZI</name>
<proteinExistence type="predicted"/>
<keyword evidence="8" id="KW-1185">Reference proteome</keyword>
<dbReference type="InterPro" id="IPR017930">
    <property type="entry name" value="Myb_dom"/>
</dbReference>
<feature type="region of interest" description="Disordered" evidence="4">
    <location>
        <begin position="341"/>
        <end position="372"/>
    </location>
</feature>
<evidence type="ECO:0000259" key="6">
    <source>
        <dbReference type="PROSITE" id="PS51294"/>
    </source>
</evidence>
<evidence type="ECO:0000256" key="2">
    <source>
        <dbReference type="ARBA" id="ARBA00023125"/>
    </source>
</evidence>
<organism evidence="7 8">
    <name type="scientific">Peltaster fructicola</name>
    <dbReference type="NCBI Taxonomy" id="286661"/>
    <lineage>
        <taxon>Eukaryota</taxon>
        <taxon>Fungi</taxon>
        <taxon>Dikarya</taxon>
        <taxon>Ascomycota</taxon>
        <taxon>Pezizomycotina</taxon>
        <taxon>Dothideomycetes</taxon>
        <taxon>Dothideomycetes incertae sedis</taxon>
        <taxon>Peltaster</taxon>
    </lineage>
</organism>
<feature type="region of interest" description="Disordered" evidence="4">
    <location>
        <begin position="60"/>
        <end position="160"/>
    </location>
</feature>
<accession>A0A6H0XWV9</accession>
<dbReference type="OrthoDB" id="39591at2759"/>
<dbReference type="SUPFAM" id="SSF46689">
    <property type="entry name" value="Homeodomain-like"/>
    <property type="match status" value="2"/>
</dbReference>
<feature type="region of interest" description="Disordered" evidence="4">
    <location>
        <begin position="199"/>
        <end position="287"/>
    </location>
</feature>
<dbReference type="InterPro" id="IPR051651">
    <property type="entry name" value="DMTF1_DNA-bind_reg"/>
</dbReference>
<feature type="compositionally biased region" description="Polar residues" evidence="4">
    <location>
        <begin position="232"/>
        <end position="244"/>
    </location>
</feature>
<feature type="domain" description="HTH myb-type" evidence="6">
    <location>
        <begin position="533"/>
        <end position="561"/>
    </location>
</feature>
<feature type="domain" description="HTH myb-type" evidence="6">
    <location>
        <begin position="443"/>
        <end position="492"/>
    </location>
</feature>
<feature type="domain" description="Myb-like" evidence="5">
    <location>
        <begin position="443"/>
        <end position="488"/>
    </location>
</feature>
<gene>
    <name evidence="7" type="ORF">AMS68_004437</name>
</gene>
<dbReference type="GO" id="GO:0000976">
    <property type="term" value="F:transcription cis-regulatory region binding"/>
    <property type="evidence" value="ECO:0007669"/>
    <property type="project" value="TreeGrafter"/>
</dbReference>
<dbReference type="Proteomes" id="UP000503462">
    <property type="component" value="Chromosome 3"/>
</dbReference>
<dbReference type="CDD" id="cd00167">
    <property type="entry name" value="SANT"/>
    <property type="match status" value="2"/>
</dbReference>
<evidence type="ECO:0000256" key="1">
    <source>
        <dbReference type="ARBA" id="ARBA00004123"/>
    </source>
</evidence>
<evidence type="ECO:0000259" key="5">
    <source>
        <dbReference type="PROSITE" id="PS50090"/>
    </source>
</evidence>
<protein>
    <recommendedName>
        <fullName evidence="9">Myb-like domain-containing protein</fullName>
    </recommendedName>
</protein>
<feature type="region of interest" description="Disordered" evidence="4">
    <location>
        <begin position="696"/>
        <end position="790"/>
    </location>
</feature>
<dbReference type="Pfam" id="PF00249">
    <property type="entry name" value="Myb_DNA-binding"/>
    <property type="match status" value="2"/>
</dbReference>
<dbReference type="Gene3D" id="1.10.10.60">
    <property type="entry name" value="Homeodomain-like"/>
    <property type="match status" value="2"/>
</dbReference>
<dbReference type="EMBL" id="CP051141">
    <property type="protein sequence ID" value="QIW98919.1"/>
    <property type="molecule type" value="Genomic_DNA"/>
</dbReference>
<feature type="compositionally biased region" description="Acidic residues" evidence="4">
    <location>
        <begin position="751"/>
        <end position="762"/>
    </location>
</feature>
<evidence type="ECO:0000256" key="4">
    <source>
        <dbReference type="SAM" id="MobiDB-lite"/>
    </source>
</evidence>
<feature type="compositionally biased region" description="Polar residues" evidence="4">
    <location>
        <begin position="213"/>
        <end position="224"/>
    </location>
</feature>
<feature type="domain" description="Myb-like" evidence="5">
    <location>
        <begin position="490"/>
        <end position="557"/>
    </location>
</feature>
<evidence type="ECO:0000256" key="3">
    <source>
        <dbReference type="ARBA" id="ARBA00023242"/>
    </source>
</evidence>
<keyword evidence="2" id="KW-0238">DNA-binding</keyword>
<evidence type="ECO:0008006" key="9">
    <source>
        <dbReference type="Google" id="ProtNLM"/>
    </source>
</evidence>
<evidence type="ECO:0000313" key="7">
    <source>
        <dbReference type="EMBL" id="QIW98919.1"/>
    </source>
</evidence>
<feature type="region of interest" description="Disordered" evidence="4">
    <location>
        <begin position="562"/>
        <end position="586"/>
    </location>
</feature>
<dbReference type="GO" id="GO:0003700">
    <property type="term" value="F:DNA-binding transcription factor activity"/>
    <property type="evidence" value="ECO:0007669"/>
    <property type="project" value="TreeGrafter"/>
</dbReference>
<dbReference type="PANTHER" id="PTHR46380:SF2">
    <property type="entry name" value="CYCLIN-D-BINDING MYB-LIKE TRANSCRIPTION FACTOR 1"/>
    <property type="match status" value="1"/>
</dbReference>
<feature type="compositionally biased region" description="Polar residues" evidence="4">
    <location>
        <begin position="1"/>
        <end position="11"/>
    </location>
</feature>
<keyword evidence="3" id="KW-0539">Nucleus</keyword>
<feature type="region of interest" description="Disordered" evidence="4">
    <location>
        <begin position="1"/>
        <end position="40"/>
    </location>
</feature>
<evidence type="ECO:0000313" key="8">
    <source>
        <dbReference type="Proteomes" id="UP000503462"/>
    </source>
</evidence>
<feature type="compositionally biased region" description="Low complexity" evidence="4">
    <location>
        <begin position="763"/>
        <end position="772"/>
    </location>
</feature>
<dbReference type="AlphaFoldDB" id="A0A6H0XWV9"/>
<dbReference type="InterPro" id="IPR009057">
    <property type="entry name" value="Homeodomain-like_sf"/>
</dbReference>
<comment type="subcellular location">
    <subcellularLocation>
        <location evidence="1">Nucleus</location>
    </subcellularLocation>
</comment>
<dbReference type="InterPro" id="IPR001005">
    <property type="entry name" value="SANT/Myb"/>
</dbReference>
<dbReference type="PANTHER" id="PTHR46380">
    <property type="entry name" value="CYCLIN-D-BINDING MYB-LIKE TRANSCRIPTION FACTOR 1"/>
    <property type="match status" value="1"/>
</dbReference>